<evidence type="ECO:0000313" key="9">
    <source>
        <dbReference type="EMBL" id="CAG9862647.1"/>
    </source>
</evidence>
<organism evidence="9 10">
    <name type="scientific">Phyllotreta striolata</name>
    <name type="common">Striped flea beetle</name>
    <name type="synonym">Crioceris striolata</name>
    <dbReference type="NCBI Taxonomy" id="444603"/>
    <lineage>
        <taxon>Eukaryota</taxon>
        <taxon>Metazoa</taxon>
        <taxon>Ecdysozoa</taxon>
        <taxon>Arthropoda</taxon>
        <taxon>Hexapoda</taxon>
        <taxon>Insecta</taxon>
        <taxon>Pterygota</taxon>
        <taxon>Neoptera</taxon>
        <taxon>Endopterygota</taxon>
        <taxon>Coleoptera</taxon>
        <taxon>Polyphaga</taxon>
        <taxon>Cucujiformia</taxon>
        <taxon>Chrysomeloidea</taxon>
        <taxon>Chrysomelidae</taxon>
        <taxon>Galerucinae</taxon>
        <taxon>Alticini</taxon>
        <taxon>Phyllotreta</taxon>
    </lineage>
</organism>
<evidence type="ECO:0000256" key="5">
    <source>
        <dbReference type="ARBA" id="ARBA00023315"/>
    </source>
</evidence>
<dbReference type="EMBL" id="OU900098">
    <property type="protein sequence ID" value="CAG9862647.1"/>
    <property type="molecule type" value="Genomic_DNA"/>
</dbReference>
<evidence type="ECO:0000256" key="2">
    <source>
        <dbReference type="ARBA" id="ARBA00007937"/>
    </source>
</evidence>
<dbReference type="GO" id="GO:0006631">
    <property type="term" value="P:fatty acid metabolic process"/>
    <property type="evidence" value="ECO:0007669"/>
    <property type="project" value="TreeGrafter"/>
</dbReference>
<dbReference type="Pfam" id="PF19277">
    <property type="entry name" value="GPAT_C"/>
    <property type="match status" value="1"/>
</dbReference>
<dbReference type="PANTHER" id="PTHR12563:SF23">
    <property type="entry name" value="BCDNA.GH07066"/>
    <property type="match status" value="1"/>
</dbReference>
<proteinExistence type="inferred from homology"/>
<dbReference type="GO" id="GO:0004366">
    <property type="term" value="F:glycerol-3-phosphate O-acyltransferase activity"/>
    <property type="evidence" value="ECO:0007669"/>
    <property type="project" value="TreeGrafter"/>
</dbReference>
<evidence type="ECO:0000256" key="7">
    <source>
        <dbReference type="SAM" id="Phobius"/>
    </source>
</evidence>
<evidence type="ECO:0000256" key="4">
    <source>
        <dbReference type="ARBA" id="ARBA00023136"/>
    </source>
</evidence>
<dbReference type="GO" id="GO:0006072">
    <property type="term" value="P:glycerol-3-phosphate metabolic process"/>
    <property type="evidence" value="ECO:0007669"/>
    <property type="project" value="TreeGrafter"/>
</dbReference>
<dbReference type="InterPro" id="IPR041728">
    <property type="entry name" value="GPAT/DHAPAT_LPLAT"/>
</dbReference>
<feature type="transmembrane region" description="Helical" evidence="7">
    <location>
        <begin position="38"/>
        <end position="61"/>
    </location>
</feature>
<feature type="domain" description="Phospholipid/glycerol acyltransferase" evidence="8">
    <location>
        <begin position="305"/>
        <end position="437"/>
    </location>
</feature>
<sequence length="874" mass="100199">MKFKRRRTLVERGILTFIHDIQLAAMAGSLAFFKNYEILNTFYGSLQLLLILQVTYIFVFLRRVNKMVDIVTNRVFDTYNRFSPSNNHETESLATLTTLKRFSKDQKFSKGLMREADVTVRENQLYHIKENAPEVQFPKLRPFMGLSCQNCTLTSRDSLVSKTTETLALKNILDHRPPGDTNGFLQRTLGHLRQVYRLKKFDFPQVADLVLKDARLRDAVEKTTLQQYRDSNNDGDEEFYLRLLENNRRRAKKLLFDMRSTLSDFLLRLTSWVLYKLLPSFLTSVVVHPGQVDMLKRAGKSNLPLIFLPLHRSHLDYILISFILLNNDIRSPLVAAGDNLRIPFFGSLLRGLGAFFIKRRMDPVMGRKDHVYKAVLHTYMNMCLKAGHNIEFFLEGGRTRTGKPCMPKYGILSIILDAFIDGTIEDALLVPVSVNYDKLVDGNFIREQLGQPKEMETFGNAVRGIWKVVNSNYGMMRIDFNQPFSLRELVKTFNVNGKIVIPNGLSNKKPLTSNLSTSSLYGTDVVSEQHKTLVESISKHIIYDCAQSTSVMSTNVLAYLLLTKFREGATIEKLVVAVDDLRQELDYARKDMGFTGDSIDVINYAVEMLGPGLIRKERHDNEDVIKPIAMLPNVIELSYYSNTLVTHFALESVIAVSIESIDKSSGNVVHHELIENVQELCDILQNEFLFCKPCQSLEQVVTSRVDDLVYRKRIFLVDDEEETELNVRSRRLARQFDDDDDETEDDRAPQKIYKLNPNKEAVDVLKYLKTAVAPLVETYSITAFTLDKLVGRQLLENELINDVLSELRSQLSSGAVQYGESVSVDTIKNALKLYQQWGVLECHAEKKLKLYYLKESHDDSDSVTALYRRIQKFR</sequence>
<evidence type="ECO:0000256" key="1">
    <source>
        <dbReference type="ARBA" id="ARBA00004370"/>
    </source>
</evidence>
<evidence type="ECO:0000256" key="6">
    <source>
        <dbReference type="PIRNR" id="PIRNR000437"/>
    </source>
</evidence>
<name>A0A9N9TXQ6_PHYSR</name>
<evidence type="ECO:0000259" key="8">
    <source>
        <dbReference type="SMART" id="SM00563"/>
    </source>
</evidence>
<keyword evidence="10" id="KW-1185">Reference proteome</keyword>
<dbReference type="SUPFAM" id="SSF69593">
    <property type="entry name" value="Glycerol-3-phosphate (1)-acyltransferase"/>
    <property type="match status" value="1"/>
</dbReference>
<keyword evidence="3 6" id="KW-0808">Transferase</keyword>
<dbReference type="InterPro" id="IPR045520">
    <property type="entry name" value="GPAT/DHAPAT_C"/>
</dbReference>
<keyword evidence="7" id="KW-0812">Transmembrane</keyword>
<dbReference type="PANTHER" id="PTHR12563">
    <property type="entry name" value="GLYCEROL-3-PHOSPHATE ACYLTRANSFERASE"/>
    <property type="match status" value="1"/>
</dbReference>
<dbReference type="Proteomes" id="UP001153712">
    <property type="component" value="Chromosome 5"/>
</dbReference>
<dbReference type="OrthoDB" id="5962536at2759"/>
<comment type="subcellular location">
    <subcellularLocation>
        <location evidence="1">Membrane</location>
    </subcellularLocation>
</comment>
<dbReference type="CDD" id="cd07993">
    <property type="entry name" value="LPLAT_DHAPAT-like"/>
    <property type="match status" value="1"/>
</dbReference>
<dbReference type="InterPro" id="IPR002123">
    <property type="entry name" value="Plipid/glycerol_acylTrfase"/>
</dbReference>
<keyword evidence="7" id="KW-1133">Transmembrane helix</keyword>
<dbReference type="GO" id="GO:0031966">
    <property type="term" value="C:mitochondrial membrane"/>
    <property type="evidence" value="ECO:0007669"/>
    <property type="project" value="TreeGrafter"/>
</dbReference>
<protein>
    <recommendedName>
        <fullName evidence="8">Phospholipid/glycerol acyltransferase domain-containing protein</fullName>
    </recommendedName>
</protein>
<dbReference type="InterPro" id="IPR022284">
    <property type="entry name" value="GPAT/DHAPAT"/>
</dbReference>
<evidence type="ECO:0000313" key="10">
    <source>
        <dbReference type="Proteomes" id="UP001153712"/>
    </source>
</evidence>
<dbReference type="AlphaFoldDB" id="A0A9N9TXQ6"/>
<reference evidence="9" key="1">
    <citation type="submission" date="2022-01" db="EMBL/GenBank/DDBJ databases">
        <authorList>
            <person name="King R."/>
        </authorList>
    </citation>
    <scope>NUCLEOTIDE SEQUENCE</scope>
</reference>
<comment type="similarity">
    <text evidence="2 6">Belongs to the GPAT/DAPAT family.</text>
</comment>
<keyword evidence="5 6" id="KW-0012">Acyltransferase</keyword>
<dbReference type="PIRSF" id="PIRSF000437">
    <property type="entry name" value="GPAT_DHAPAT"/>
    <property type="match status" value="1"/>
</dbReference>
<accession>A0A9N9TXQ6</accession>
<gene>
    <name evidence="9" type="ORF">PHYEVI_LOCUS8954</name>
</gene>
<dbReference type="SMART" id="SM00563">
    <property type="entry name" value="PlsC"/>
    <property type="match status" value="1"/>
</dbReference>
<dbReference type="GO" id="GO:0019432">
    <property type="term" value="P:triglyceride biosynthetic process"/>
    <property type="evidence" value="ECO:0007669"/>
    <property type="project" value="TreeGrafter"/>
</dbReference>
<evidence type="ECO:0000256" key="3">
    <source>
        <dbReference type="ARBA" id="ARBA00022679"/>
    </source>
</evidence>
<keyword evidence="4 7" id="KW-0472">Membrane</keyword>
<dbReference type="GO" id="GO:0008654">
    <property type="term" value="P:phospholipid biosynthetic process"/>
    <property type="evidence" value="ECO:0007669"/>
    <property type="project" value="TreeGrafter"/>
</dbReference>
<dbReference type="Pfam" id="PF01553">
    <property type="entry name" value="Acyltransferase"/>
    <property type="match status" value="1"/>
</dbReference>